<dbReference type="PROSITE" id="PS50297">
    <property type="entry name" value="ANK_REP_REGION"/>
    <property type="match status" value="6"/>
</dbReference>
<dbReference type="Gene3D" id="1.25.40.20">
    <property type="entry name" value="Ankyrin repeat-containing domain"/>
    <property type="match status" value="3"/>
</dbReference>
<keyword evidence="1" id="KW-0677">Repeat</keyword>
<feature type="repeat" description="ANK" evidence="3">
    <location>
        <begin position="808"/>
        <end position="840"/>
    </location>
</feature>
<dbReference type="InterPro" id="IPR002110">
    <property type="entry name" value="Ankyrin_rpt"/>
</dbReference>
<feature type="domain" description="DZIP3-like HEPN" evidence="4">
    <location>
        <begin position="39"/>
        <end position="169"/>
    </location>
</feature>
<dbReference type="SUPFAM" id="SSF52540">
    <property type="entry name" value="P-loop containing nucleoside triphosphate hydrolases"/>
    <property type="match status" value="1"/>
</dbReference>
<feature type="domain" description="Novel STAND NTPase 3" evidence="5">
    <location>
        <begin position="211"/>
        <end position="362"/>
    </location>
</feature>
<evidence type="ECO:0000259" key="5">
    <source>
        <dbReference type="Pfam" id="PF20720"/>
    </source>
</evidence>
<evidence type="ECO:0000256" key="2">
    <source>
        <dbReference type="ARBA" id="ARBA00023043"/>
    </source>
</evidence>
<evidence type="ECO:0000259" key="4">
    <source>
        <dbReference type="Pfam" id="PF18738"/>
    </source>
</evidence>
<keyword evidence="2 3" id="KW-0040">ANK repeat</keyword>
<dbReference type="Pfam" id="PF20720">
    <property type="entry name" value="nSTAND3"/>
    <property type="match status" value="1"/>
</dbReference>
<dbReference type="PROSITE" id="PS50088">
    <property type="entry name" value="ANK_REPEAT"/>
    <property type="match status" value="8"/>
</dbReference>
<organism evidence="6 7">
    <name type="scientific">Mytilus galloprovincialis</name>
    <name type="common">Mediterranean mussel</name>
    <dbReference type="NCBI Taxonomy" id="29158"/>
    <lineage>
        <taxon>Eukaryota</taxon>
        <taxon>Metazoa</taxon>
        <taxon>Spiralia</taxon>
        <taxon>Lophotrochozoa</taxon>
        <taxon>Mollusca</taxon>
        <taxon>Bivalvia</taxon>
        <taxon>Autobranchia</taxon>
        <taxon>Pteriomorphia</taxon>
        <taxon>Mytilida</taxon>
        <taxon>Mytiloidea</taxon>
        <taxon>Mytilidae</taxon>
        <taxon>Mytilinae</taxon>
        <taxon>Mytilus</taxon>
    </lineage>
</organism>
<feature type="repeat" description="ANK" evidence="3">
    <location>
        <begin position="1072"/>
        <end position="1104"/>
    </location>
</feature>
<dbReference type="InterPro" id="IPR049050">
    <property type="entry name" value="nSTAND3"/>
</dbReference>
<dbReference type="EMBL" id="UYJE01008370">
    <property type="protein sequence ID" value="VDI63372.1"/>
    <property type="molecule type" value="Genomic_DNA"/>
</dbReference>
<evidence type="ECO:0000256" key="3">
    <source>
        <dbReference type="PROSITE-ProRule" id="PRU00023"/>
    </source>
</evidence>
<keyword evidence="7" id="KW-1185">Reference proteome</keyword>
<protein>
    <recommendedName>
        <fullName evidence="8">DZIP3-like HEPN domain-containing protein</fullName>
    </recommendedName>
</protein>
<feature type="repeat" description="ANK" evidence="3">
    <location>
        <begin position="708"/>
        <end position="740"/>
    </location>
</feature>
<gene>
    <name evidence="6" type="ORF">MGAL_10B057694</name>
</gene>
<feature type="repeat" description="ANK" evidence="3">
    <location>
        <begin position="741"/>
        <end position="773"/>
    </location>
</feature>
<dbReference type="SUPFAM" id="SSF48403">
    <property type="entry name" value="Ankyrin repeat"/>
    <property type="match status" value="2"/>
</dbReference>
<feature type="repeat" description="ANK" evidence="3">
    <location>
        <begin position="1039"/>
        <end position="1071"/>
    </location>
</feature>
<evidence type="ECO:0000313" key="6">
    <source>
        <dbReference type="EMBL" id="VDI63372.1"/>
    </source>
</evidence>
<dbReference type="OrthoDB" id="6116566at2759"/>
<feature type="repeat" description="ANK" evidence="3">
    <location>
        <begin position="673"/>
        <end position="705"/>
    </location>
</feature>
<dbReference type="PANTHER" id="PTHR24198:SF165">
    <property type="entry name" value="ANKYRIN REPEAT-CONTAINING PROTEIN-RELATED"/>
    <property type="match status" value="1"/>
</dbReference>
<dbReference type="AlphaFoldDB" id="A0A8B6GGC1"/>
<dbReference type="InterPro" id="IPR027417">
    <property type="entry name" value="P-loop_NTPase"/>
</dbReference>
<comment type="caution">
    <text evidence="6">The sequence shown here is derived from an EMBL/GenBank/DDBJ whole genome shotgun (WGS) entry which is preliminary data.</text>
</comment>
<name>A0A8B6GGC1_MYTGA</name>
<evidence type="ECO:0000313" key="7">
    <source>
        <dbReference type="Proteomes" id="UP000596742"/>
    </source>
</evidence>
<dbReference type="Pfam" id="PF13637">
    <property type="entry name" value="Ank_4"/>
    <property type="match status" value="1"/>
</dbReference>
<dbReference type="Proteomes" id="UP000596742">
    <property type="component" value="Unassembled WGS sequence"/>
</dbReference>
<dbReference type="Pfam" id="PF00023">
    <property type="entry name" value="Ank"/>
    <property type="match status" value="1"/>
</dbReference>
<dbReference type="Pfam" id="PF12796">
    <property type="entry name" value="Ank_2"/>
    <property type="match status" value="4"/>
</dbReference>
<dbReference type="InterPro" id="IPR041249">
    <property type="entry name" value="HEPN_DZIP3"/>
</dbReference>
<accession>A0A8B6GGC1</accession>
<evidence type="ECO:0000256" key="1">
    <source>
        <dbReference type="ARBA" id="ARBA00022737"/>
    </source>
</evidence>
<sequence>MAESKEEMDYWRIISLLYKVAPSAVRVTFDKEFHPTNGLEAALKQDKWRVLEPLKRKRIIHQVQWDLLFPISGPVSSTTFDLTLMICLIRHLTPIQIGNNVPQSTDVSTGADLSRLKYYRNKFAHHDGCRLTERDFEIYCSEICQAILRLGGQQFKEICEDLIDMTLNNNEKEILLEIRNLEKASTFVPKALQKIHEDLIYEWREDENKVVKTRAISRIDELLKTKDVIVAVGSSGCGKSTAIHHVALRLNNEQGYNIVPVHSPEDIIQYCEPKYKQVFVIDDVCGKSTINIGLINRWETLSTDIKKIIADHKVKILLSCRKHIYLDRLFKVIELLSETSCDFVSDYSLTKMERHQIARTYLTESEMNALKKAGLVEKFSFFPLLCCLYSKQTLTGVLDFFANPISVIRGDLELSRKATDQTTLATLSLFIVFNNSLNENMLSRSIGMTELLENISYHFDLQRGFSTKIVKTELQRLEMSYVKKNLSTYKIIHDKIYDIFLSFCGEHFLDLVLEVAHTDVIRNRFILESIQNEDHNLTKDTNFIKVPIIKETQYFDRILKDIQKDSKDIFLNRQFKCMTFRKKLFQYLENQVDIKQVLLDVSSEDLSYKLLSMTRQCYWDMVPILLTEQVDINVRDWEGTPLYFALVKGNIDIAKVLLENQADPNKIGWLGMVSRIPLRVAVVKGDIDLVKLLLAHHADANVYKKYIGTKSLLHLAIKKKNDSIVNVLLDHGADYNVFDDWNRTPLYETVRQESPNLTMLLLNHGADPNIGQQVCKNTPLHVACTKGNIYMIKMLLDYNADINIKNEEGETPLFQSIEKNQTDVVKFLLEHNCDPYICNNQNISPLFAASEKGHIDIVRFVLKYSCYPNTCKSKKISPVYSASSDEQADHADIVRLLLEHKCDPNICMICSDNSISPVFAASKNGHIDIVRLLLQHNCDPYMCMICNFLKISALLAASANGRIDIVELLLELQSDPNICNVKNISPLFLVLENDHTDIVRLLLKLNNESAVCLDSTKEHTNTVKLFLERKCDLNICNTRNESALFIAVNKMHTDIVKILLEHRCNPNICNDRKESPLFIASIEGHADIVKLLLEHKCDPNICNIKKESPLFIASEKCHSDIVKLLLKHKCDPNICNIKKESPLFIASEKRHSNIVTLLLEHKCDS</sequence>
<dbReference type="PANTHER" id="PTHR24198">
    <property type="entry name" value="ANKYRIN REPEAT AND PROTEIN KINASE DOMAIN-CONTAINING PROTEIN"/>
    <property type="match status" value="1"/>
</dbReference>
<reference evidence="6" key="1">
    <citation type="submission" date="2018-11" db="EMBL/GenBank/DDBJ databases">
        <authorList>
            <person name="Alioto T."/>
            <person name="Alioto T."/>
        </authorList>
    </citation>
    <scope>NUCLEOTIDE SEQUENCE</scope>
</reference>
<feature type="repeat" description="ANK" evidence="3">
    <location>
        <begin position="775"/>
        <end position="807"/>
    </location>
</feature>
<feature type="repeat" description="ANK" evidence="3">
    <location>
        <begin position="640"/>
        <end position="665"/>
    </location>
</feature>
<dbReference type="SMART" id="SM00248">
    <property type="entry name" value="ANK"/>
    <property type="match status" value="15"/>
</dbReference>
<proteinExistence type="predicted"/>
<dbReference type="Pfam" id="PF18738">
    <property type="entry name" value="HEPN_DZIP3"/>
    <property type="match status" value="1"/>
</dbReference>
<dbReference type="InterPro" id="IPR036770">
    <property type="entry name" value="Ankyrin_rpt-contain_sf"/>
</dbReference>
<evidence type="ECO:0008006" key="8">
    <source>
        <dbReference type="Google" id="ProtNLM"/>
    </source>
</evidence>